<dbReference type="Pfam" id="PF07521">
    <property type="entry name" value="RMMBL"/>
    <property type="match status" value="1"/>
</dbReference>
<evidence type="ECO:0000256" key="1">
    <source>
        <dbReference type="ARBA" id="ARBA00022801"/>
    </source>
</evidence>
<keyword evidence="5" id="KW-1185">Reference proteome</keyword>
<dbReference type="GO" id="GO:0004521">
    <property type="term" value="F:RNA endonuclease activity"/>
    <property type="evidence" value="ECO:0007669"/>
    <property type="project" value="TreeGrafter"/>
</dbReference>
<dbReference type="Proteomes" id="UP000199197">
    <property type="component" value="Unassembled WGS sequence"/>
</dbReference>
<dbReference type="InterPro" id="IPR050698">
    <property type="entry name" value="MBL"/>
</dbReference>
<dbReference type="InterPro" id="IPR022712">
    <property type="entry name" value="Beta_Casp"/>
</dbReference>
<evidence type="ECO:0000259" key="2">
    <source>
        <dbReference type="SMART" id="SM00849"/>
    </source>
</evidence>
<dbReference type="Gene3D" id="3.60.15.10">
    <property type="entry name" value="Ribonuclease Z/Hydroxyacylglutathione hydrolase-like"/>
    <property type="match status" value="1"/>
</dbReference>
<dbReference type="CDD" id="cd16295">
    <property type="entry name" value="TTHA0252-CPSF-like_MBL-fold"/>
    <property type="match status" value="1"/>
</dbReference>
<dbReference type="Pfam" id="PF10996">
    <property type="entry name" value="Beta-Casp"/>
    <property type="match status" value="1"/>
</dbReference>
<dbReference type="RefSeq" id="WP_092349838.1">
    <property type="nucleotide sequence ID" value="NZ_CZVW01000010.1"/>
</dbReference>
<dbReference type="OrthoDB" id="9803916at2"/>
<dbReference type="SMART" id="SM00849">
    <property type="entry name" value="Lactamase_B"/>
    <property type="match status" value="1"/>
</dbReference>
<dbReference type="AlphaFoldDB" id="A0A0P1N151"/>
<keyword evidence="1" id="KW-0378">Hydrolase</keyword>
<dbReference type="InterPro" id="IPR001279">
    <property type="entry name" value="Metallo-B-lactamas"/>
</dbReference>
<proteinExistence type="predicted"/>
<protein>
    <submittedName>
        <fullName evidence="4">Metallo-beta-lactamase family protein</fullName>
    </submittedName>
</protein>
<dbReference type="EMBL" id="CZVW01000010">
    <property type="protein sequence ID" value="CUT01948.1"/>
    <property type="molecule type" value="Genomic_DNA"/>
</dbReference>
<dbReference type="Pfam" id="PF16661">
    <property type="entry name" value="Lactamase_B_6"/>
    <property type="match status" value="1"/>
</dbReference>
<gene>
    <name evidence="4" type="ORF">JGI23_01153</name>
</gene>
<accession>A0A0P1N151</accession>
<evidence type="ECO:0000259" key="3">
    <source>
        <dbReference type="SMART" id="SM01027"/>
    </source>
</evidence>
<name>A0A0P1N151_9BACT</name>
<evidence type="ECO:0000313" key="4">
    <source>
        <dbReference type="EMBL" id="CUT01948.1"/>
    </source>
</evidence>
<dbReference type="SUPFAM" id="SSF56281">
    <property type="entry name" value="Metallo-hydrolase/oxidoreductase"/>
    <property type="match status" value="1"/>
</dbReference>
<dbReference type="InterPro" id="IPR011108">
    <property type="entry name" value="RMMBL"/>
</dbReference>
<dbReference type="InterPro" id="IPR036866">
    <property type="entry name" value="RibonucZ/Hydroxyglut_hydro"/>
</dbReference>
<feature type="domain" description="Metallo-beta-lactamase" evidence="2">
    <location>
        <begin position="13"/>
        <end position="248"/>
    </location>
</feature>
<evidence type="ECO:0000313" key="5">
    <source>
        <dbReference type="Proteomes" id="UP000199197"/>
    </source>
</evidence>
<feature type="domain" description="Beta-Casp" evidence="3">
    <location>
        <begin position="253"/>
        <end position="378"/>
    </location>
</feature>
<reference evidence="5" key="1">
    <citation type="submission" date="2015-11" db="EMBL/GenBank/DDBJ databases">
        <authorList>
            <person name="Varghese N."/>
        </authorList>
    </citation>
    <scope>NUCLEOTIDE SEQUENCE [LARGE SCALE GENOMIC DNA]</scope>
    <source>
        <strain evidence="5">JGI-23</strain>
    </source>
</reference>
<dbReference type="GO" id="GO:0016787">
    <property type="term" value="F:hydrolase activity"/>
    <property type="evidence" value="ECO:0007669"/>
    <property type="project" value="UniProtKB-KW"/>
</dbReference>
<dbReference type="PANTHER" id="PTHR11203">
    <property type="entry name" value="CLEAVAGE AND POLYADENYLATION SPECIFICITY FACTOR FAMILY MEMBER"/>
    <property type="match status" value="1"/>
</dbReference>
<dbReference type="SMART" id="SM01027">
    <property type="entry name" value="Beta-Casp"/>
    <property type="match status" value="1"/>
</dbReference>
<dbReference type="Gene3D" id="3.40.50.10890">
    <property type="match status" value="1"/>
</dbReference>
<dbReference type="PANTHER" id="PTHR11203:SF37">
    <property type="entry name" value="INTEGRATOR COMPLEX SUBUNIT 11"/>
    <property type="match status" value="1"/>
</dbReference>
<organism evidence="4 5">
    <name type="scientific">Candidatus Chryseopegocella kryptomonas</name>
    <dbReference type="NCBI Taxonomy" id="1633643"/>
    <lineage>
        <taxon>Bacteria</taxon>
        <taxon>Pseudomonadati</taxon>
        <taxon>Candidatus Kryptoniota</taxon>
        <taxon>Candidatus Chryseopegocella</taxon>
    </lineage>
</organism>
<sequence length="464" mass="52507">MKIRFIGAVRTVTGSMHLVQVNGKKFLLDCGLYQGKRAESRERNENFLFDPREIDFIILSHAHIDHSGNIPQIVKKGFSGKIFSTSATRDLASIMLVDSGHIHEKDAEYLNKKLKKRGEPPIQPLYTAKDAIQSLEHFVGLPYRKEIEISNGINLIFYDAGHLLGSAIVVLNIKENGRKIRLAFTGDLGRPYKPILRNPQLIGNVDFLITESTYGATIHEEMESVEERISQIVIKAYERSGKIIIPAFSVDRTQVLIYILHKLAMGNKIPKIPIFIDSPLAVNATEIYRLHPECFDDEMQKLLLSGQDPFDFSQLHYINDVEESKKLNTYQKPCIIISASGMCETGRILHHLANNIENPRNIILIVGYMARDTLGRKLKDGIEKVKIFGDEYRVRAEVISIDALSAHADRNELLAYISHIDRKHIDGIFVVHGEEEQSFALADGLREIGFENVIVPEQGQEFEI</sequence>